<dbReference type="Pfam" id="PF00072">
    <property type="entry name" value="Response_reg"/>
    <property type="match status" value="1"/>
</dbReference>
<evidence type="ECO:0000256" key="3">
    <source>
        <dbReference type="ARBA" id="ARBA00023125"/>
    </source>
</evidence>
<organism evidence="8 9">
    <name type="scientific">Kribbella turkmenica</name>
    <dbReference type="NCBI Taxonomy" id="2530375"/>
    <lineage>
        <taxon>Bacteria</taxon>
        <taxon>Bacillati</taxon>
        <taxon>Actinomycetota</taxon>
        <taxon>Actinomycetes</taxon>
        <taxon>Propionibacteriales</taxon>
        <taxon>Kribbellaceae</taxon>
        <taxon>Kribbella</taxon>
    </lineage>
</organism>
<reference evidence="8 9" key="1">
    <citation type="submission" date="2019-02" db="EMBL/GenBank/DDBJ databases">
        <title>Draft genome sequences of novel Actinobacteria.</title>
        <authorList>
            <person name="Sahin N."/>
            <person name="Ay H."/>
            <person name="Saygin H."/>
        </authorList>
    </citation>
    <scope>NUCLEOTIDE SEQUENCE [LARGE SCALE GENOMIC DNA]</scope>
    <source>
        <strain evidence="8 9">16K104</strain>
    </source>
</reference>
<accession>A0A4R4XC78</accession>
<dbReference type="InterPro" id="IPR039420">
    <property type="entry name" value="WalR-like"/>
</dbReference>
<dbReference type="EMBL" id="SMKR01000024">
    <property type="protein sequence ID" value="TDD28223.1"/>
    <property type="molecule type" value="Genomic_DNA"/>
</dbReference>
<dbReference type="SMART" id="SM00421">
    <property type="entry name" value="HTH_LUXR"/>
    <property type="match status" value="1"/>
</dbReference>
<dbReference type="PRINTS" id="PR00038">
    <property type="entry name" value="HTHLUXR"/>
</dbReference>
<dbReference type="CDD" id="cd17535">
    <property type="entry name" value="REC_NarL-like"/>
    <property type="match status" value="1"/>
</dbReference>
<keyword evidence="2" id="KW-0805">Transcription regulation</keyword>
<dbReference type="OrthoDB" id="4069167at2"/>
<feature type="domain" description="Response regulatory" evidence="7">
    <location>
        <begin position="1"/>
        <end position="107"/>
    </location>
</feature>
<dbReference type="GO" id="GO:0000160">
    <property type="term" value="P:phosphorelay signal transduction system"/>
    <property type="evidence" value="ECO:0007669"/>
    <property type="project" value="InterPro"/>
</dbReference>
<evidence type="ECO:0000256" key="1">
    <source>
        <dbReference type="ARBA" id="ARBA00022553"/>
    </source>
</evidence>
<feature type="modified residue" description="4-aspartylphosphate" evidence="5">
    <location>
        <position position="43"/>
    </location>
</feature>
<dbReference type="Proteomes" id="UP000295172">
    <property type="component" value="Unassembled WGS sequence"/>
</dbReference>
<comment type="caution">
    <text evidence="8">The sequence shown here is derived from an EMBL/GenBank/DDBJ whole genome shotgun (WGS) entry which is preliminary data.</text>
</comment>
<protein>
    <submittedName>
        <fullName evidence="8">Response regulator transcription factor</fullName>
    </submittedName>
</protein>
<evidence type="ECO:0000256" key="2">
    <source>
        <dbReference type="ARBA" id="ARBA00023015"/>
    </source>
</evidence>
<proteinExistence type="predicted"/>
<evidence type="ECO:0000259" key="6">
    <source>
        <dbReference type="PROSITE" id="PS50043"/>
    </source>
</evidence>
<keyword evidence="1 5" id="KW-0597">Phosphoprotein</keyword>
<dbReference type="PROSITE" id="PS50110">
    <property type="entry name" value="RESPONSE_REGULATORY"/>
    <property type="match status" value="1"/>
</dbReference>
<keyword evidence="9" id="KW-1185">Reference proteome</keyword>
<dbReference type="CDD" id="cd06170">
    <property type="entry name" value="LuxR_C_like"/>
    <property type="match status" value="1"/>
</dbReference>
<dbReference type="PROSITE" id="PS50043">
    <property type="entry name" value="HTH_LUXR_2"/>
    <property type="match status" value="1"/>
</dbReference>
<keyword evidence="3" id="KW-0238">DNA-binding</keyword>
<dbReference type="PANTHER" id="PTHR43214">
    <property type="entry name" value="TWO-COMPONENT RESPONSE REGULATOR"/>
    <property type="match status" value="1"/>
</dbReference>
<evidence type="ECO:0000313" key="9">
    <source>
        <dbReference type="Proteomes" id="UP000295172"/>
    </source>
</evidence>
<feature type="domain" description="HTH luxR-type" evidence="6">
    <location>
        <begin position="132"/>
        <end position="197"/>
    </location>
</feature>
<dbReference type="SUPFAM" id="SSF46894">
    <property type="entry name" value="C-terminal effector domain of the bipartite response regulators"/>
    <property type="match status" value="1"/>
</dbReference>
<evidence type="ECO:0000259" key="7">
    <source>
        <dbReference type="PROSITE" id="PS50110"/>
    </source>
</evidence>
<dbReference type="PROSITE" id="PS00622">
    <property type="entry name" value="HTH_LUXR_1"/>
    <property type="match status" value="1"/>
</dbReference>
<dbReference type="Pfam" id="PF00196">
    <property type="entry name" value="GerE"/>
    <property type="match status" value="1"/>
</dbReference>
<dbReference type="GO" id="GO:0003677">
    <property type="term" value="F:DNA binding"/>
    <property type="evidence" value="ECO:0007669"/>
    <property type="project" value="UniProtKB-KW"/>
</dbReference>
<dbReference type="InterPro" id="IPR058245">
    <property type="entry name" value="NreC/VraR/RcsB-like_REC"/>
</dbReference>
<evidence type="ECO:0000256" key="4">
    <source>
        <dbReference type="ARBA" id="ARBA00023163"/>
    </source>
</evidence>
<dbReference type="InterPro" id="IPR011006">
    <property type="entry name" value="CheY-like_superfamily"/>
</dbReference>
<dbReference type="InterPro" id="IPR001789">
    <property type="entry name" value="Sig_transdc_resp-reg_receiver"/>
</dbReference>
<dbReference type="AlphaFoldDB" id="A0A4R4XC78"/>
<dbReference type="GO" id="GO:0006355">
    <property type="term" value="P:regulation of DNA-templated transcription"/>
    <property type="evidence" value="ECO:0007669"/>
    <property type="project" value="InterPro"/>
</dbReference>
<dbReference type="PANTHER" id="PTHR43214:SF24">
    <property type="entry name" value="TRANSCRIPTIONAL REGULATORY PROTEIN NARL-RELATED"/>
    <property type="match status" value="1"/>
</dbReference>
<dbReference type="Gene3D" id="3.40.50.2300">
    <property type="match status" value="1"/>
</dbReference>
<keyword evidence="4" id="KW-0804">Transcription</keyword>
<name>A0A4R4XC78_9ACTN</name>
<gene>
    <name evidence="8" type="ORF">E1218_08010</name>
</gene>
<dbReference type="InterPro" id="IPR016032">
    <property type="entry name" value="Sig_transdc_resp-reg_C-effctor"/>
</dbReference>
<dbReference type="InterPro" id="IPR000792">
    <property type="entry name" value="Tscrpt_reg_LuxR_C"/>
</dbReference>
<dbReference type="SUPFAM" id="SSF52172">
    <property type="entry name" value="CheY-like"/>
    <property type="match status" value="1"/>
</dbReference>
<evidence type="ECO:0000313" key="8">
    <source>
        <dbReference type="EMBL" id="TDD28223.1"/>
    </source>
</evidence>
<sequence length="204" mass="21425">MFRLGLRTRIELEPDLAVVGEAGSGPEAVELVERLAPDVVVVDLNLPGMGGVEVIRRLGVSAPRVAPLVLTMVDDESVFGAVRAGARGYLLKDAEPERIVAAIRAVAAGEVVFSGAVAARLIALADQPPGPRAPVFPELPEREHEILSLVANGLGNVAIGQRLGLRPKTVRNYVSNVLTKIQAADRADAVLRARSAGLGDTAQH</sequence>
<dbReference type="SMART" id="SM00448">
    <property type="entry name" value="REC"/>
    <property type="match status" value="1"/>
</dbReference>
<evidence type="ECO:0000256" key="5">
    <source>
        <dbReference type="PROSITE-ProRule" id="PRU00169"/>
    </source>
</evidence>